<dbReference type="FunFam" id="3.20.20.450:FF:000001">
    <property type="entry name" value="Cyclic di-GMP phosphodiesterase yahA"/>
    <property type="match status" value="1"/>
</dbReference>
<dbReference type="Proteomes" id="UP000215181">
    <property type="component" value="Unassembled WGS sequence"/>
</dbReference>
<dbReference type="InterPro" id="IPR000700">
    <property type="entry name" value="PAS-assoc_C"/>
</dbReference>
<dbReference type="RefSeq" id="WP_094267194.1">
    <property type="nucleotide sequence ID" value="NZ_NOIH01000003.1"/>
</dbReference>
<dbReference type="PANTHER" id="PTHR44757:SF2">
    <property type="entry name" value="BIOFILM ARCHITECTURE MAINTENANCE PROTEIN MBAA"/>
    <property type="match status" value="1"/>
</dbReference>
<dbReference type="InterPro" id="IPR001633">
    <property type="entry name" value="EAL_dom"/>
</dbReference>
<dbReference type="InterPro" id="IPR035965">
    <property type="entry name" value="PAS-like_dom_sf"/>
</dbReference>
<dbReference type="OrthoDB" id="9813903at2"/>
<feature type="domain" description="PAS" evidence="2">
    <location>
        <begin position="4"/>
        <end position="74"/>
    </location>
</feature>
<dbReference type="SMART" id="SM00091">
    <property type="entry name" value="PAS"/>
    <property type="match status" value="3"/>
</dbReference>
<dbReference type="SUPFAM" id="SSF55785">
    <property type="entry name" value="PYP-like sensor domain (PAS domain)"/>
    <property type="match status" value="3"/>
</dbReference>
<dbReference type="InterPro" id="IPR043128">
    <property type="entry name" value="Rev_trsase/Diguanyl_cyclase"/>
</dbReference>
<dbReference type="InterPro" id="IPR000014">
    <property type="entry name" value="PAS"/>
</dbReference>
<dbReference type="SUPFAM" id="SSF141868">
    <property type="entry name" value="EAL domain-like"/>
    <property type="match status" value="1"/>
</dbReference>
<evidence type="ECO:0000256" key="1">
    <source>
        <dbReference type="ARBA" id="ARBA00051114"/>
    </source>
</evidence>
<evidence type="ECO:0000313" key="6">
    <source>
        <dbReference type="EMBL" id="OYD55358.1"/>
    </source>
</evidence>
<dbReference type="InterPro" id="IPR013656">
    <property type="entry name" value="PAS_4"/>
</dbReference>
<feature type="domain" description="PAS" evidence="2">
    <location>
        <begin position="131"/>
        <end position="201"/>
    </location>
</feature>
<protein>
    <submittedName>
        <fullName evidence="6">GGDEF domain-containing protein</fullName>
    </submittedName>
</protein>
<dbReference type="InterPro" id="IPR052155">
    <property type="entry name" value="Biofilm_reg_signaling"/>
</dbReference>
<keyword evidence="7" id="KW-1185">Reference proteome</keyword>
<comment type="caution">
    <text evidence="6">The sequence shown here is derived from an EMBL/GenBank/DDBJ whole genome shotgun (WGS) entry which is preliminary data.</text>
</comment>
<dbReference type="CDD" id="cd01948">
    <property type="entry name" value="EAL"/>
    <property type="match status" value="1"/>
</dbReference>
<dbReference type="NCBIfam" id="TIGR00254">
    <property type="entry name" value="GGDEF"/>
    <property type="match status" value="1"/>
</dbReference>
<feature type="domain" description="EAL" evidence="4">
    <location>
        <begin position="559"/>
        <end position="813"/>
    </location>
</feature>
<name>A0A235F266_9RHOO</name>
<dbReference type="SMART" id="SM00267">
    <property type="entry name" value="GGDEF"/>
    <property type="match status" value="1"/>
</dbReference>
<evidence type="ECO:0000259" key="4">
    <source>
        <dbReference type="PROSITE" id="PS50883"/>
    </source>
</evidence>
<dbReference type="CDD" id="cd01949">
    <property type="entry name" value="GGDEF"/>
    <property type="match status" value="1"/>
</dbReference>
<dbReference type="InterPro" id="IPR029787">
    <property type="entry name" value="Nucleotide_cyclase"/>
</dbReference>
<feature type="domain" description="GGDEF" evidence="5">
    <location>
        <begin position="407"/>
        <end position="550"/>
    </location>
</feature>
<dbReference type="Gene3D" id="3.30.70.270">
    <property type="match status" value="1"/>
</dbReference>
<dbReference type="PROSITE" id="PS50112">
    <property type="entry name" value="PAS"/>
    <property type="match status" value="2"/>
</dbReference>
<dbReference type="EMBL" id="NOIH01000003">
    <property type="protein sequence ID" value="OYD55358.1"/>
    <property type="molecule type" value="Genomic_DNA"/>
</dbReference>
<dbReference type="GO" id="GO:0071732">
    <property type="term" value="P:cellular response to nitric oxide"/>
    <property type="evidence" value="ECO:0007669"/>
    <property type="project" value="UniProtKB-ARBA"/>
</dbReference>
<dbReference type="PROSITE" id="PS50113">
    <property type="entry name" value="PAC"/>
    <property type="match status" value="1"/>
</dbReference>
<dbReference type="GO" id="GO:0071111">
    <property type="term" value="F:cyclic-guanylate-specific phosphodiesterase activity"/>
    <property type="evidence" value="ECO:0007669"/>
    <property type="project" value="UniProtKB-EC"/>
</dbReference>
<dbReference type="CDD" id="cd00130">
    <property type="entry name" value="PAS"/>
    <property type="match status" value="2"/>
</dbReference>
<dbReference type="SUPFAM" id="SSF55073">
    <property type="entry name" value="Nucleotide cyclase"/>
    <property type="match status" value="1"/>
</dbReference>
<evidence type="ECO:0000259" key="2">
    <source>
        <dbReference type="PROSITE" id="PS50112"/>
    </source>
</evidence>
<dbReference type="Pfam" id="PF00563">
    <property type="entry name" value="EAL"/>
    <property type="match status" value="1"/>
</dbReference>
<dbReference type="Gene3D" id="3.20.20.450">
    <property type="entry name" value="EAL domain"/>
    <property type="match status" value="1"/>
</dbReference>
<organism evidence="6 7">
    <name type="scientific">Thauera propionica</name>
    <dbReference type="NCBI Taxonomy" id="2019431"/>
    <lineage>
        <taxon>Bacteria</taxon>
        <taxon>Pseudomonadati</taxon>
        <taxon>Pseudomonadota</taxon>
        <taxon>Betaproteobacteria</taxon>
        <taxon>Rhodocyclales</taxon>
        <taxon>Zoogloeaceae</taxon>
        <taxon>Thauera</taxon>
    </lineage>
</organism>
<dbReference type="PROSITE" id="PS50887">
    <property type="entry name" value="GGDEF"/>
    <property type="match status" value="1"/>
</dbReference>
<evidence type="ECO:0000259" key="5">
    <source>
        <dbReference type="PROSITE" id="PS50887"/>
    </source>
</evidence>
<dbReference type="PROSITE" id="PS50883">
    <property type="entry name" value="EAL"/>
    <property type="match status" value="1"/>
</dbReference>
<dbReference type="Pfam" id="PF00990">
    <property type="entry name" value="GGDEF"/>
    <property type="match status" value="1"/>
</dbReference>
<sequence length="814" mass="90219">MSDDSGRLRAAIDSLQACIYTKDADGRYTYANDLACALLNLRRDEVIGRCDHDLFPAELADAARANDLRVIESGEPIVAEEYFPFGDPADVRCCLTIKQPLFAADGRADGVAGITIDIDARKRREQQVVSLKNELATLIHALPDPVFELDLEGRCLSYHARSEDLLAASPAAFLGKTVREVLEREEAESVLQALHEAHETGRSMGRQFKAESRQGTQWFEISVAPKSTGGDDMPSFIVLSRKITPRKQAEQTLRERESLLRAVVDNIPAEFWARDLQGRCIMENAATVAHWGSLLGSRVEDAEASPEELADWLASNRRAYAGETVRKEVACDIDGERRVFQCVVAPIRVGGETVGICGFNQDITERKRHEEQIHQLAFFDPLTRLPNRRLMLDRLEHALIGSARRHQEGALLLIDLDHFKDLNDTHGHEAGDELLMKVAARLRLCIRQGDTAARLGGDEFVVILEDIDGVVEGLVQANAIAGKIRDELNRPFHLMRRADGEAITYHCSASIGITLFGTQDISASELLRRADTAMYQAKAAGRNTLCFFDPAMQAAATERAALHADLHRALRDRQFELHYQVQVDEKRRPIGAEALLRWRHPARGLICPSSFIGLAEETGLIVPIGIWVLRTACIQLAAWAARPEAAHLRLAVNVSARQFRQAGFTDQLRELLAATGAPADRLKLELTESTLIEDAEAVVERMEELRALGIRFSLDDFGTGYSSLAYLKRLPLSQLKIDQSFVRDVMSDANDAAIVETILGLGCSLGLSVIAEGVESEDQFAFLTARGCREHQGYLFGRPMALRDFEALLAVLHD</sequence>
<dbReference type="PANTHER" id="PTHR44757">
    <property type="entry name" value="DIGUANYLATE CYCLASE DGCP"/>
    <property type="match status" value="1"/>
</dbReference>
<feature type="domain" description="PAC" evidence="3">
    <location>
        <begin position="202"/>
        <end position="255"/>
    </location>
</feature>
<dbReference type="InterPro" id="IPR035919">
    <property type="entry name" value="EAL_sf"/>
</dbReference>
<dbReference type="Gene3D" id="3.30.450.20">
    <property type="entry name" value="PAS domain"/>
    <property type="match status" value="3"/>
</dbReference>
<proteinExistence type="predicted"/>
<comment type="catalytic activity">
    <reaction evidence="1">
        <text>3',3'-c-di-GMP + H2O = 5'-phosphoguanylyl(3'-&gt;5')guanosine + H(+)</text>
        <dbReference type="Rhea" id="RHEA:24902"/>
        <dbReference type="ChEBI" id="CHEBI:15377"/>
        <dbReference type="ChEBI" id="CHEBI:15378"/>
        <dbReference type="ChEBI" id="CHEBI:58754"/>
        <dbReference type="ChEBI" id="CHEBI:58805"/>
        <dbReference type="EC" id="3.1.4.52"/>
    </reaction>
    <physiologicalReaction direction="left-to-right" evidence="1">
        <dbReference type="Rhea" id="RHEA:24903"/>
    </physiologicalReaction>
</comment>
<gene>
    <name evidence="6" type="ORF">CGK74_03980</name>
</gene>
<dbReference type="InterPro" id="IPR000160">
    <property type="entry name" value="GGDEF_dom"/>
</dbReference>
<dbReference type="SMART" id="SM00052">
    <property type="entry name" value="EAL"/>
    <property type="match status" value="1"/>
</dbReference>
<accession>A0A235F266</accession>
<dbReference type="FunFam" id="3.30.70.270:FF:000001">
    <property type="entry name" value="Diguanylate cyclase domain protein"/>
    <property type="match status" value="1"/>
</dbReference>
<evidence type="ECO:0000259" key="3">
    <source>
        <dbReference type="PROSITE" id="PS50113"/>
    </source>
</evidence>
<dbReference type="Pfam" id="PF08448">
    <property type="entry name" value="PAS_4"/>
    <property type="match status" value="3"/>
</dbReference>
<dbReference type="NCBIfam" id="TIGR00229">
    <property type="entry name" value="sensory_box"/>
    <property type="match status" value="3"/>
</dbReference>
<dbReference type="AlphaFoldDB" id="A0A235F266"/>
<evidence type="ECO:0000313" key="7">
    <source>
        <dbReference type="Proteomes" id="UP000215181"/>
    </source>
</evidence>
<reference evidence="6 7" key="1">
    <citation type="submission" date="2017-07" db="EMBL/GenBank/DDBJ databases">
        <title>Thauera sp. KNDSS-Mac4 genome sequence and assembly.</title>
        <authorList>
            <person name="Mayilraj S."/>
        </authorList>
    </citation>
    <scope>NUCLEOTIDE SEQUENCE [LARGE SCALE GENOMIC DNA]</scope>
    <source>
        <strain evidence="6 7">KNDSS-Mac4</strain>
    </source>
</reference>